<organism evidence="3 4">
    <name type="scientific">Saguinus oedipus</name>
    <name type="common">Cotton-top tamarin</name>
    <name type="synonym">Oedipomidas oedipus</name>
    <dbReference type="NCBI Taxonomy" id="9490"/>
    <lineage>
        <taxon>Eukaryota</taxon>
        <taxon>Metazoa</taxon>
        <taxon>Chordata</taxon>
        <taxon>Craniata</taxon>
        <taxon>Vertebrata</taxon>
        <taxon>Euteleostomi</taxon>
        <taxon>Mammalia</taxon>
        <taxon>Eutheria</taxon>
        <taxon>Euarchontoglires</taxon>
        <taxon>Primates</taxon>
        <taxon>Haplorrhini</taxon>
        <taxon>Platyrrhini</taxon>
        <taxon>Cebidae</taxon>
        <taxon>Callitrichinae</taxon>
        <taxon>Saguinus</taxon>
    </lineage>
</organism>
<evidence type="ECO:0000259" key="2">
    <source>
        <dbReference type="PROSITE" id="PS50106"/>
    </source>
</evidence>
<dbReference type="Gene3D" id="2.30.42.10">
    <property type="match status" value="1"/>
</dbReference>
<feature type="domain" description="PDZ" evidence="2">
    <location>
        <begin position="79"/>
        <end position="118"/>
    </location>
</feature>
<evidence type="ECO:0000313" key="4">
    <source>
        <dbReference type="Proteomes" id="UP001266305"/>
    </source>
</evidence>
<evidence type="ECO:0000256" key="1">
    <source>
        <dbReference type="SAM" id="MobiDB-lite"/>
    </source>
</evidence>
<dbReference type="InterPro" id="IPR041489">
    <property type="entry name" value="PDZ_6"/>
</dbReference>
<dbReference type="EMBL" id="JASSZA010000003">
    <property type="protein sequence ID" value="KAK2115391.1"/>
    <property type="molecule type" value="Genomic_DNA"/>
</dbReference>
<keyword evidence="4" id="KW-1185">Reference proteome</keyword>
<dbReference type="Pfam" id="PF17820">
    <property type="entry name" value="PDZ_6"/>
    <property type="match status" value="1"/>
</dbReference>
<sequence length="145" mass="14685">MPGEALTGEPMPGEALTGEPMPGEARLREAVTGEVVSGEAMPEEAVTGEPMPGEAGPGKAVTGEAVPGEAGPGKAVPGEAVRGDPVSPVGRGGIQDGDIIVKVNGRPLVDSSELQEAILNESPLLLEVRRGNDDLLFSIAPEVVM</sequence>
<reference evidence="3 4" key="1">
    <citation type="submission" date="2023-05" db="EMBL/GenBank/DDBJ databases">
        <title>B98-5 Cell Line De Novo Hybrid Assembly: An Optical Mapping Approach.</title>
        <authorList>
            <person name="Kananen K."/>
            <person name="Auerbach J.A."/>
            <person name="Kautto E."/>
            <person name="Blachly J.S."/>
        </authorList>
    </citation>
    <scope>NUCLEOTIDE SEQUENCE [LARGE SCALE GENOMIC DNA]</scope>
    <source>
        <strain evidence="3">B95-8</strain>
        <tissue evidence="3">Cell line</tissue>
    </source>
</reference>
<dbReference type="PROSITE" id="PS50106">
    <property type="entry name" value="PDZ"/>
    <property type="match status" value="1"/>
</dbReference>
<feature type="region of interest" description="Disordered" evidence="1">
    <location>
        <begin position="1"/>
        <end position="96"/>
    </location>
</feature>
<dbReference type="InterPro" id="IPR001478">
    <property type="entry name" value="PDZ"/>
</dbReference>
<dbReference type="SUPFAM" id="SSF50156">
    <property type="entry name" value="PDZ domain-like"/>
    <property type="match status" value="1"/>
</dbReference>
<protein>
    <recommendedName>
        <fullName evidence="2">PDZ domain-containing protein</fullName>
    </recommendedName>
</protein>
<dbReference type="InterPro" id="IPR036034">
    <property type="entry name" value="PDZ_sf"/>
</dbReference>
<name>A0ABQ9W183_SAGOE</name>
<dbReference type="Proteomes" id="UP001266305">
    <property type="component" value="Unassembled WGS sequence"/>
</dbReference>
<comment type="caution">
    <text evidence="3">The sequence shown here is derived from an EMBL/GenBank/DDBJ whole genome shotgun (WGS) entry which is preliminary data.</text>
</comment>
<proteinExistence type="predicted"/>
<evidence type="ECO:0000313" key="3">
    <source>
        <dbReference type="EMBL" id="KAK2115391.1"/>
    </source>
</evidence>
<accession>A0ABQ9W183</accession>
<gene>
    <name evidence="3" type="ORF">P7K49_006017</name>
</gene>